<name>A0AAV5SPT2_9BILA</name>
<dbReference type="Proteomes" id="UP001432027">
    <property type="component" value="Unassembled WGS sequence"/>
</dbReference>
<keyword evidence="2" id="KW-1185">Reference proteome</keyword>
<evidence type="ECO:0000313" key="1">
    <source>
        <dbReference type="EMBL" id="GMS82633.1"/>
    </source>
</evidence>
<sequence length="117" mass="14046">MEILQILVESNYRLLKKAKKEFAQIPCYEYTQDTHGKVREWVKKWRVEELRFILKQDRKDFLNLAHEVAANAEKEFSEFAKVARLLRLNQYEIKKEKELDDETELDADHFGRVLCGE</sequence>
<proteinExistence type="predicted"/>
<evidence type="ECO:0000313" key="2">
    <source>
        <dbReference type="Proteomes" id="UP001432027"/>
    </source>
</evidence>
<protein>
    <submittedName>
        <fullName evidence="1">Uncharacterized protein</fullName>
    </submittedName>
</protein>
<dbReference type="AlphaFoldDB" id="A0AAV5SPT2"/>
<accession>A0AAV5SPT2</accession>
<comment type="caution">
    <text evidence="1">The sequence shown here is derived from an EMBL/GenBank/DDBJ whole genome shotgun (WGS) entry which is preliminary data.</text>
</comment>
<reference evidence="1" key="1">
    <citation type="submission" date="2023-10" db="EMBL/GenBank/DDBJ databases">
        <title>Genome assembly of Pristionchus species.</title>
        <authorList>
            <person name="Yoshida K."/>
            <person name="Sommer R.J."/>
        </authorList>
    </citation>
    <scope>NUCLEOTIDE SEQUENCE</scope>
    <source>
        <strain evidence="1">RS0144</strain>
    </source>
</reference>
<gene>
    <name evidence="1" type="ORF">PENTCL1PPCAC_4808</name>
</gene>
<dbReference type="EMBL" id="BTSX01000002">
    <property type="protein sequence ID" value="GMS82633.1"/>
    <property type="molecule type" value="Genomic_DNA"/>
</dbReference>
<organism evidence="1 2">
    <name type="scientific">Pristionchus entomophagus</name>
    <dbReference type="NCBI Taxonomy" id="358040"/>
    <lineage>
        <taxon>Eukaryota</taxon>
        <taxon>Metazoa</taxon>
        <taxon>Ecdysozoa</taxon>
        <taxon>Nematoda</taxon>
        <taxon>Chromadorea</taxon>
        <taxon>Rhabditida</taxon>
        <taxon>Rhabditina</taxon>
        <taxon>Diplogasteromorpha</taxon>
        <taxon>Diplogasteroidea</taxon>
        <taxon>Neodiplogasteridae</taxon>
        <taxon>Pristionchus</taxon>
    </lineage>
</organism>